<name>A0A914A6C2_PATMI</name>
<dbReference type="Pfam" id="PF03372">
    <property type="entry name" value="Exo_endo_phos"/>
    <property type="match status" value="1"/>
</dbReference>
<dbReference type="EnsemblMetazoa" id="XM_038203372.1">
    <property type="protein sequence ID" value="XP_038059300.1"/>
    <property type="gene ID" value="LOC119730452"/>
</dbReference>
<evidence type="ECO:0000313" key="2">
    <source>
        <dbReference type="EnsemblMetazoa" id="XP_038059300.1"/>
    </source>
</evidence>
<dbReference type="PANTHER" id="PTHR23227:SF84">
    <property type="entry name" value="ENDONUCLEASE_EXONUCLEASE_PHOSPHATASE DOMAIN-CONTAINING PROTEIN"/>
    <property type="match status" value="1"/>
</dbReference>
<reference evidence="2" key="1">
    <citation type="submission" date="2022-11" db="UniProtKB">
        <authorList>
            <consortium name="EnsemblMetazoa"/>
        </authorList>
    </citation>
    <scope>IDENTIFICATION</scope>
</reference>
<accession>A0A914A6C2</accession>
<evidence type="ECO:0000313" key="3">
    <source>
        <dbReference type="Proteomes" id="UP000887568"/>
    </source>
</evidence>
<dbReference type="PANTHER" id="PTHR23227">
    <property type="entry name" value="BUCENTAUR RELATED"/>
    <property type="match status" value="1"/>
</dbReference>
<dbReference type="Gene3D" id="3.60.10.10">
    <property type="entry name" value="Endonuclease/exonuclease/phosphatase"/>
    <property type="match status" value="1"/>
</dbReference>
<dbReference type="InterPro" id="IPR027124">
    <property type="entry name" value="Swc5/CFDP1/2"/>
</dbReference>
<dbReference type="InterPro" id="IPR005135">
    <property type="entry name" value="Endo/exonuclease/phosphatase"/>
</dbReference>
<protein>
    <recommendedName>
        <fullName evidence="1">Endonuclease/exonuclease/phosphatase domain-containing protein</fullName>
    </recommendedName>
</protein>
<dbReference type="AlphaFoldDB" id="A0A914A6C2"/>
<dbReference type="OrthoDB" id="5977725at2759"/>
<organism evidence="2 3">
    <name type="scientific">Patiria miniata</name>
    <name type="common">Bat star</name>
    <name type="synonym">Asterina miniata</name>
    <dbReference type="NCBI Taxonomy" id="46514"/>
    <lineage>
        <taxon>Eukaryota</taxon>
        <taxon>Metazoa</taxon>
        <taxon>Echinodermata</taxon>
        <taxon>Eleutherozoa</taxon>
        <taxon>Asterozoa</taxon>
        <taxon>Asteroidea</taxon>
        <taxon>Valvatacea</taxon>
        <taxon>Valvatida</taxon>
        <taxon>Asterinidae</taxon>
        <taxon>Patiria</taxon>
    </lineage>
</organism>
<dbReference type="RefSeq" id="XP_038059300.1">
    <property type="nucleotide sequence ID" value="XM_038203372.1"/>
</dbReference>
<dbReference type="SUPFAM" id="SSF56219">
    <property type="entry name" value="DNase I-like"/>
    <property type="match status" value="1"/>
</dbReference>
<sequence>MDIVTLQETRLSSSGTLREKDFTFFCQGKPPEETKIHGVGFAVRNRLLGSIVPPTEGSERILKLQLHTAAGMAPTLASSAEAKDNFYEDLSSAVTEVPQQEPVFVLGDFNARVGADHSSWPSCLGQFGVGKMNENGQRLLELCCHHNLCITNTFFDTKPQHKVSWIHPRSKHWHQLDLVLTRRGGLGSVKLTRSFQSADCDTDHSLVGCKVKLQPQRFHRAKREGRPRIDTSKTRNPDKVEEFVKALENVLPGPPSNNTNVRWSHLRDTIYNAAMSIFGKRQNKSADWFEANAEEMLPLIKEKRQALSAYKNLPSAGNLQALRTARSRVQQSARHCANDYWLQLCSSIQTAANVGNVRGMYEGIKQAIGPTQNKSALLKSATGEVIKDRDQQMNRWMEHYSELYSRENLVSTEALDAVQRLPTMDNLDQEPTMEEVEKALDALSSGKAPGGDGIPPEVLKCGKGTLIKELHELLCQCWTEGSVPQDMRDANIITLYKK</sequence>
<keyword evidence="3" id="KW-1185">Reference proteome</keyword>
<dbReference type="CDD" id="cd09076">
    <property type="entry name" value="L1-EN"/>
    <property type="match status" value="1"/>
</dbReference>
<dbReference type="GO" id="GO:0003824">
    <property type="term" value="F:catalytic activity"/>
    <property type="evidence" value="ECO:0007669"/>
    <property type="project" value="InterPro"/>
</dbReference>
<dbReference type="GeneID" id="119730452"/>
<dbReference type="Proteomes" id="UP000887568">
    <property type="component" value="Unplaced"/>
</dbReference>
<proteinExistence type="predicted"/>
<feature type="domain" description="Endonuclease/exonuclease/phosphatase" evidence="1">
    <location>
        <begin position="2"/>
        <end position="152"/>
    </location>
</feature>
<dbReference type="InterPro" id="IPR036691">
    <property type="entry name" value="Endo/exonu/phosph_ase_sf"/>
</dbReference>
<dbReference type="OMA" id="ICANEYW"/>
<evidence type="ECO:0000259" key="1">
    <source>
        <dbReference type="Pfam" id="PF03372"/>
    </source>
</evidence>